<protein>
    <recommendedName>
        <fullName evidence="4">Peptidase A1 domain-containing protein</fullName>
    </recommendedName>
</protein>
<organism evidence="5 6">
    <name type="scientific">Tilletia horrida</name>
    <dbReference type="NCBI Taxonomy" id="155126"/>
    <lineage>
        <taxon>Eukaryota</taxon>
        <taxon>Fungi</taxon>
        <taxon>Dikarya</taxon>
        <taxon>Basidiomycota</taxon>
        <taxon>Ustilaginomycotina</taxon>
        <taxon>Exobasidiomycetes</taxon>
        <taxon>Tilletiales</taxon>
        <taxon>Tilletiaceae</taxon>
        <taxon>Tilletia</taxon>
    </lineage>
</organism>
<keyword evidence="6" id="KW-1185">Reference proteome</keyword>
<feature type="region of interest" description="Disordered" evidence="2">
    <location>
        <begin position="73"/>
        <end position="96"/>
    </location>
</feature>
<feature type="signal peptide" evidence="3">
    <location>
        <begin position="1"/>
        <end position="19"/>
    </location>
</feature>
<name>A0AAN6G4K8_9BASI</name>
<dbReference type="PANTHER" id="PTHR47966">
    <property type="entry name" value="BETA-SITE APP-CLEAVING ENZYME, ISOFORM A-RELATED"/>
    <property type="match status" value="1"/>
</dbReference>
<sequence length="394" mass="39971">MQLTTSIVAGLIAASLATAAPAPAPKKVISIPMTRRTTAGLAHPDGKVNFGAVAKHLDGLRAKYDRNLKSYASNTGKTHPLASGKAAAPSKRGVGNNPLTAQESGALWTGPISFGGQSFNIDFDTGSADCLVGPGNYDPSQSYSSQDTGRTFSTAYGDGTTASGEIYLDTLNIAGLSAQSAAIGVASSTFLDASENSAGICGMSQPGLSQFNEPPFFYSLQSAGAVDQGVFAFALSLGSSTLTLGGLDSSLYSGSPTYVGLNSNSGFWQISGSLAGHGDNYIIDSGTSLVVAPVNTAEAIFSNLGVTPVNEQGATYGAYDCSNPPNVAFNFGGKTIPLTSSAVTIGTDNSGRCLLSVIGQDIGISGVIAGDPLFESSYIAFSVDNNAVGFADRA</sequence>
<dbReference type="Gene3D" id="2.40.70.10">
    <property type="entry name" value="Acid Proteases"/>
    <property type="match status" value="2"/>
</dbReference>
<dbReference type="Pfam" id="PF00026">
    <property type="entry name" value="Asp"/>
    <property type="match status" value="1"/>
</dbReference>
<dbReference type="SUPFAM" id="SSF50630">
    <property type="entry name" value="Acid proteases"/>
    <property type="match status" value="1"/>
</dbReference>
<accession>A0AAN6G4K8</accession>
<dbReference type="CDD" id="cd05471">
    <property type="entry name" value="pepsin_like"/>
    <property type="match status" value="1"/>
</dbReference>
<dbReference type="InterPro" id="IPR034164">
    <property type="entry name" value="Pepsin-like_dom"/>
</dbReference>
<dbReference type="InterPro" id="IPR001461">
    <property type="entry name" value="Aspartic_peptidase_A1"/>
</dbReference>
<feature type="chain" id="PRO_5043017292" description="Peptidase A1 domain-containing protein" evidence="3">
    <location>
        <begin position="20"/>
        <end position="394"/>
    </location>
</feature>
<evidence type="ECO:0000259" key="4">
    <source>
        <dbReference type="PROSITE" id="PS51767"/>
    </source>
</evidence>
<dbReference type="PANTHER" id="PTHR47966:SF57">
    <property type="entry name" value="PEPTIDASE A1 DOMAIN-CONTAINING PROTEIN"/>
    <property type="match status" value="1"/>
</dbReference>
<dbReference type="PROSITE" id="PS51767">
    <property type="entry name" value="PEPTIDASE_A1"/>
    <property type="match status" value="1"/>
</dbReference>
<evidence type="ECO:0000256" key="1">
    <source>
        <dbReference type="ARBA" id="ARBA00007447"/>
    </source>
</evidence>
<proteinExistence type="inferred from homology"/>
<dbReference type="GO" id="GO:0006508">
    <property type="term" value="P:proteolysis"/>
    <property type="evidence" value="ECO:0007669"/>
    <property type="project" value="InterPro"/>
</dbReference>
<evidence type="ECO:0000256" key="3">
    <source>
        <dbReference type="SAM" id="SignalP"/>
    </source>
</evidence>
<feature type="domain" description="Peptidase A1" evidence="4">
    <location>
        <begin position="108"/>
        <end position="391"/>
    </location>
</feature>
<dbReference type="Proteomes" id="UP001176521">
    <property type="component" value="Unassembled WGS sequence"/>
</dbReference>
<dbReference type="InterPro" id="IPR033121">
    <property type="entry name" value="PEPTIDASE_A1"/>
</dbReference>
<dbReference type="InterPro" id="IPR021109">
    <property type="entry name" value="Peptidase_aspartic_dom_sf"/>
</dbReference>
<dbReference type="GO" id="GO:0004190">
    <property type="term" value="F:aspartic-type endopeptidase activity"/>
    <property type="evidence" value="ECO:0007669"/>
    <property type="project" value="InterPro"/>
</dbReference>
<evidence type="ECO:0000313" key="6">
    <source>
        <dbReference type="Proteomes" id="UP001176521"/>
    </source>
</evidence>
<evidence type="ECO:0000313" key="5">
    <source>
        <dbReference type="EMBL" id="KAK0519688.1"/>
    </source>
</evidence>
<keyword evidence="3" id="KW-0732">Signal</keyword>
<reference evidence="5" key="1">
    <citation type="journal article" date="2023" name="PhytoFront">
        <title>Draft Genome Resources of Seven Strains of Tilletia horrida, Causal Agent of Kernel Smut of Rice.</title>
        <authorList>
            <person name="Khanal S."/>
            <person name="Antony Babu S."/>
            <person name="Zhou X.G."/>
        </authorList>
    </citation>
    <scope>NUCLEOTIDE SEQUENCE</scope>
    <source>
        <strain evidence="5">TX3</strain>
    </source>
</reference>
<dbReference type="EMBL" id="JAPDMQ010000929">
    <property type="protein sequence ID" value="KAK0519688.1"/>
    <property type="molecule type" value="Genomic_DNA"/>
</dbReference>
<dbReference type="PRINTS" id="PR00792">
    <property type="entry name" value="PEPSIN"/>
</dbReference>
<gene>
    <name evidence="5" type="ORF">OC842_007361</name>
</gene>
<dbReference type="AlphaFoldDB" id="A0AAN6G4K8"/>
<comment type="caution">
    <text evidence="5">The sequence shown here is derived from an EMBL/GenBank/DDBJ whole genome shotgun (WGS) entry which is preliminary data.</text>
</comment>
<evidence type="ECO:0000256" key="2">
    <source>
        <dbReference type="SAM" id="MobiDB-lite"/>
    </source>
</evidence>
<comment type="similarity">
    <text evidence="1">Belongs to the peptidase A1 family.</text>
</comment>